<evidence type="ECO:0000313" key="5">
    <source>
        <dbReference type="EMBL" id="VVB13827.1"/>
    </source>
</evidence>
<dbReference type="OrthoDB" id="21243at2759"/>
<dbReference type="GO" id="GO:0000049">
    <property type="term" value="F:tRNA binding"/>
    <property type="evidence" value="ECO:0007669"/>
    <property type="project" value="TreeGrafter"/>
</dbReference>
<keyword evidence="2" id="KW-0547">Nucleotide-binding</keyword>
<dbReference type="GO" id="GO:0004824">
    <property type="term" value="F:lysine-tRNA ligase activity"/>
    <property type="evidence" value="ECO:0007669"/>
    <property type="project" value="TreeGrafter"/>
</dbReference>
<proteinExistence type="predicted"/>
<reference evidence="5" key="1">
    <citation type="submission" date="2019-07" db="EMBL/GenBank/DDBJ databases">
        <authorList>
            <person name="Dittberner H."/>
        </authorList>
    </citation>
    <scope>NUCLEOTIDE SEQUENCE [LARGE SCALE GENOMIC DNA]</scope>
</reference>
<accession>A0A565CJQ1</accession>
<sequence>MVAAAGGIPSFGRVFKTFRHEGVEFSTCEFYMALSDYQQLMKLTEDMVSGMVKQLRGGYKIKYPANESLEIDFTPPFRTIQMIAELEKQAGLKLPEDLASEAANTYLVDACARLGVTCPPPMTTVQLLDKLVGKYVKDQCVQPTFIVNHSAIMSPLAKEHGSNPGLAERFELIINKHELCNGYSVLVDSLERLQRVHDLRRSGQPGPRETSVAGRGYSQALLYGMPPACAWGFEIERFSLLIAGRQGQSLTLRFIVIG</sequence>
<dbReference type="Gene3D" id="3.30.930.10">
    <property type="entry name" value="Bira Bifunctional Protein, Domain 2"/>
    <property type="match status" value="1"/>
</dbReference>
<gene>
    <name evidence="5" type="ORF">ANE_LOCUS24271</name>
</gene>
<dbReference type="GO" id="GO:0005524">
    <property type="term" value="F:ATP binding"/>
    <property type="evidence" value="ECO:0007669"/>
    <property type="project" value="InterPro"/>
</dbReference>
<dbReference type="Pfam" id="PF00152">
    <property type="entry name" value="tRNA-synt_2"/>
    <property type="match status" value="1"/>
</dbReference>
<dbReference type="AlphaFoldDB" id="A0A565CJQ1"/>
<comment type="caution">
    <text evidence="5">The sequence shown here is derived from an EMBL/GenBank/DDBJ whole genome shotgun (WGS) entry which is preliminary data.</text>
</comment>
<keyword evidence="1" id="KW-0436">Ligase</keyword>
<evidence type="ECO:0000259" key="4">
    <source>
        <dbReference type="Pfam" id="PF00152"/>
    </source>
</evidence>
<protein>
    <recommendedName>
        <fullName evidence="4">Aminoacyl-tRNA synthetase class II (D/K/N) domain-containing protein</fullName>
    </recommendedName>
</protein>
<dbReference type="PANTHER" id="PTHR42918:SF9">
    <property type="entry name" value="LYSINE--TRNA LIGASE"/>
    <property type="match status" value="1"/>
</dbReference>
<dbReference type="GO" id="GO:0005829">
    <property type="term" value="C:cytosol"/>
    <property type="evidence" value="ECO:0007669"/>
    <property type="project" value="TreeGrafter"/>
</dbReference>
<dbReference type="PANTHER" id="PTHR42918">
    <property type="entry name" value="LYSYL-TRNA SYNTHETASE"/>
    <property type="match status" value="1"/>
</dbReference>
<dbReference type="Proteomes" id="UP000489600">
    <property type="component" value="Unassembled WGS sequence"/>
</dbReference>
<dbReference type="GO" id="GO:0006430">
    <property type="term" value="P:lysyl-tRNA aminoacylation"/>
    <property type="evidence" value="ECO:0007669"/>
    <property type="project" value="TreeGrafter"/>
</dbReference>
<name>A0A565CJQ1_9BRAS</name>
<evidence type="ECO:0000256" key="1">
    <source>
        <dbReference type="ARBA" id="ARBA00022598"/>
    </source>
</evidence>
<keyword evidence="3" id="KW-0067">ATP-binding</keyword>
<dbReference type="InterPro" id="IPR004364">
    <property type="entry name" value="Aa-tRNA-synt_II"/>
</dbReference>
<feature type="domain" description="Aminoacyl-tRNA synthetase class II (D/K/N)" evidence="4">
    <location>
        <begin position="5"/>
        <end position="245"/>
    </location>
</feature>
<evidence type="ECO:0000256" key="3">
    <source>
        <dbReference type="ARBA" id="ARBA00022840"/>
    </source>
</evidence>
<organism evidence="5 6">
    <name type="scientific">Arabis nemorensis</name>
    <dbReference type="NCBI Taxonomy" id="586526"/>
    <lineage>
        <taxon>Eukaryota</taxon>
        <taxon>Viridiplantae</taxon>
        <taxon>Streptophyta</taxon>
        <taxon>Embryophyta</taxon>
        <taxon>Tracheophyta</taxon>
        <taxon>Spermatophyta</taxon>
        <taxon>Magnoliopsida</taxon>
        <taxon>eudicotyledons</taxon>
        <taxon>Gunneridae</taxon>
        <taxon>Pentapetalae</taxon>
        <taxon>rosids</taxon>
        <taxon>malvids</taxon>
        <taxon>Brassicales</taxon>
        <taxon>Brassicaceae</taxon>
        <taxon>Arabideae</taxon>
        <taxon>Arabis</taxon>
    </lineage>
</organism>
<dbReference type="EMBL" id="CABITT030000008">
    <property type="protein sequence ID" value="VVB13827.1"/>
    <property type="molecule type" value="Genomic_DNA"/>
</dbReference>
<dbReference type="InterPro" id="IPR045864">
    <property type="entry name" value="aa-tRNA-synth_II/BPL/LPL"/>
</dbReference>
<dbReference type="SUPFAM" id="SSF55681">
    <property type="entry name" value="Class II aaRS and biotin synthetases"/>
    <property type="match status" value="1"/>
</dbReference>
<evidence type="ECO:0000256" key="2">
    <source>
        <dbReference type="ARBA" id="ARBA00022741"/>
    </source>
</evidence>
<evidence type="ECO:0000313" key="6">
    <source>
        <dbReference type="Proteomes" id="UP000489600"/>
    </source>
</evidence>
<keyword evidence="6" id="KW-1185">Reference proteome</keyword>